<sequence length="538" mass="60052">MSLPFDFSGISSTWGPQSTIPESLRFSDIPYAPYSKADKLGKAADWQQQEFQRDLKDKKRNQRDYFHAYGASAASSFAAEAQDEGEDFEIVDNSKQVQNKQVSQTTVLKRGGGRQQQQQGQSFQKKNFTKRQFNSQGSQQQSSGSSNASGQGNGFQGNRRYWRNEKPERVRDSSVKVEDSWVVVSDIELNKLSKVAFSVSQPQELGTYGSLNAYNKKFERGGLPLQAIDKNIYNPTASDDPVIQKLQSDNVAQVFTTDSVVSQLMCASRSVYSWDIIVTKKNGQIFLDKREGSQIDNLTVDENAADAPSDTAEDTDSASKLSLEAMFLNQNLLANVVADGQQISLEHPNPFQSNSDEPLLSKGYSYKKWEFTTAEETEGERPLSIVIRTEFDTKDTASNQLLSVKAINEYKKGPLDWKTKIMSQRGAIIAAELKNNNNKFSKWTQQAILAGVDTIKLGFISRANFKDNTRHTVLGVSSFRPQDLALQIGLSTANGWGIVKSFIDIINAQQDGKFVILKNPNDPKITVYRVPENSFIEE</sequence>
<dbReference type="RefSeq" id="XP_020069383.1">
    <property type="nucleotide sequence ID" value="XM_020217567.1"/>
</dbReference>
<feature type="compositionally biased region" description="Low complexity" evidence="5">
    <location>
        <begin position="132"/>
        <end position="150"/>
    </location>
</feature>
<name>A0A0H5C254_CYBJN</name>
<gene>
    <name evidence="6" type="primary">moe1</name>
    <name evidence="6" type="ORF">BN1211_2219</name>
    <name evidence="7" type="ORF">CYBJADRAFT_19819</name>
</gene>
<dbReference type="PIRSF" id="PIRSF016281">
    <property type="entry name" value="EIF-3_zeta"/>
    <property type="match status" value="1"/>
</dbReference>
<dbReference type="PANTHER" id="PTHR12399">
    <property type="entry name" value="EUKARYOTIC TRANSLATION INITIATION FACTOR 3 SUBUNIT 7"/>
    <property type="match status" value="1"/>
</dbReference>
<organism evidence="6 8">
    <name type="scientific">Cyberlindnera jadinii (strain ATCC 18201 / CBS 1600 / BCRC 20928 / JCM 3617 / NBRC 0987 / NRRL Y-1542)</name>
    <name type="common">Torula yeast</name>
    <name type="synonym">Candida utilis</name>
    <dbReference type="NCBI Taxonomy" id="983966"/>
    <lineage>
        <taxon>Eukaryota</taxon>
        <taxon>Fungi</taxon>
        <taxon>Dikarya</taxon>
        <taxon>Ascomycota</taxon>
        <taxon>Saccharomycotina</taxon>
        <taxon>Saccharomycetes</taxon>
        <taxon>Phaffomycetales</taxon>
        <taxon>Phaffomycetaceae</taxon>
        <taxon>Cyberlindnera</taxon>
    </lineage>
</organism>
<evidence type="ECO:0000256" key="3">
    <source>
        <dbReference type="ARBA" id="ARBA00022884"/>
    </source>
</evidence>
<evidence type="ECO:0000313" key="8">
    <source>
        <dbReference type="Proteomes" id="UP000038830"/>
    </source>
</evidence>
<evidence type="ECO:0000313" key="6">
    <source>
        <dbReference type="EMBL" id="CEP21990.1"/>
    </source>
</evidence>
<evidence type="ECO:0000313" key="9">
    <source>
        <dbReference type="Proteomes" id="UP000094389"/>
    </source>
</evidence>
<reference evidence="8" key="2">
    <citation type="journal article" date="2015" name="J. Biotechnol.">
        <title>The structure of the Cyberlindnera jadinii genome and its relation to Candida utilis analyzed by the occurrence of single nucleotide polymorphisms.</title>
        <authorList>
            <person name="Rupp O."/>
            <person name="Brinkrolf K."/>
            <person name="Buerth C."/>
            <person name="Kunigo M."/>
            <person name="Schneider J."/>
            <person name="Jaenicke S."/>
            <person name="Goesmann A."/>
            <person name="Puehler A."/>
            <person name="Jaeger K.-E."/>
            <person name="Ernst J.F."/>
        </authorList>
    </citation>
    <scope>NUCLEOTIDE SEQUENCE [LARGE SCALE GENOMIC DNA]</scope>
    <source>
        <strain evidence="8">ATCC 18201 / CBS 1600 / BCRC 20928 / JCM 3617 / NBRC 0987 / NRRL Y-1542</strain>
    </source>
</reference>
<dbReference type="OrthoDB" id="16538at2759"/>
<evidence type="ECO:0000256" key="2">
    <source>
        <dbReference type="ARBA" id="ARBA00022540"/>
    </source>
</evidence>
<dbReference type="PANTHER" id="PTHR12399:SF0">
    <property type="entry name" value="EUKARYOTIC TRANSLATION INITIATION FACTOR 3 SUBUNIT D"/>
    <property type="match status" value="1"/>
</dbReference>
<dbReference type="InterPro" id="IPR007783">
    <property type="entry name" value="eIF3d"/>
</dbReference>
<dbReference type="AlphaFoldDB" id="A0A0H5C254"/>
<dbReference type="Pfam" id="PF05091">
    <property type="entry name" value="eIF-3_zeta"/>
    <property type="match status" value="1"/>
</dbReference>
<dbReference type="STRING" id="983966.A0A0H5C254"/>
<reference evidence="6" key="1">
    <citation type="submission" date="2014-12" db="EMBL/GenBank/DDBJ databases">
        <authorList>
            <person name="Jaenicke S."/>
        </authorList>
    </citation>
    <scope>NUCLEOTIDE SEQUENCE [LARGE SCALE GENOMIC DNA]</scope>
    <source>
        <strain evidence="6">CBS1600</strain>
    </source>
</reference>
<keyword evidence="2 7" id="KW-0396">Initiation factor</keyword>
<dbReference type="GO" id="GO:0005852">
    <property type="term" value="C:eukaryotic translation initiation factor 3 complex"/>
    <property type="evidence" value="ECO:0007669"/>
    <property type="project" value="InterPro"/>
</dbReference>
<dbReference type="GO" id="GO:0003723">
    <property type="term" value="F:RNA binding"/>
    <property type="evidence" value="ECO:0007669"/>
    <property type="project" value="UniProtKB-KW"/>
</dbReference>
<accession>A0A0H5C254</accession>
<protein>
    <submittedName>
        <fullName evidence="6">Moe1 protein</fullName>
    </submittedName>
    <submittedName>
        <fullName evidence="7">Translation initiation factor eIF-3, subunit D</fullName>
    </submittedName>
</protein>
<dbReference type="Proteomes" id="UP000038830">
    <property type="component" value="Unassembled WGS sequence"/>
</dbReference>
<keyword evidence="9" id="KW-1185">Reference proteome</keyword>
<keyword evidence="3" id="KW-0694">RNA-binding</keyword>
<reference evidence="7 9" key="3">
    <citation type="journal article" date="2016" name="Proc. Natl. Acad. Sci. U.S.A.">
        <title>Comparative genomics of biotechnologically important yeasts.</title>
        <authorList>
            <person name="Riley R."/>
            <person name="Haridas S."/>
            <person name="Wolfe K.H."/>
            <person name="Lopes M.R."/>
            <person name="Hittinger C.T."/>
            <person name="Goeker M."/>
            <person name="Salamov A.A."/>
            <person name="Wisecaver J.H."/>
            <person name="Long T.M."/>
            <person name="Calvey C.H."/>
            <person name="Aerts A.L."/>
            <person name="Barry K.W."/>
            <person name="Choi C."/>
            <person name="Clum A."/>
            <person name="Coughlan A.Y."/>
            <person name="Deshpande S."/>
            <person name="Douglass A.P."/>
            <person name="Hanson S.J."/>
            <person name="Klenk H.-P."/>
            <person name="LaButti K.M."/>
            <person name="Lapidus A."/>
            <person name="Lindquist E.A."/>
            <person name="Lipzen A.M."/>
            <person name="Meier-Kolthoff J.P."/>
            <person name="Ohm R.A."/>
            <person name="Otillar R.P."/>
            <person name="Pangilinan J.L."/>
            <person name="Peng Y."/>
            <person name="Rokas A."/>
            <person name="Rosa C.A."/>
            <person name="Scheuner C."/>
            <person name="Sibirny A.A."/>
            <person name="Slot J.C."/>
            <person name="Stielow J.B."/>
            <person name="Sun H."/>
            <person name="Kurtzman C.P."/>
            <person name="Blackwell M."/>
            <person name="Grigoriev I.V."/>
            <person name="Jeffries T.W."/>
        </authorList>
    </citation>
    <scope>NUCLEOTIDE SEQUENCE [LARGE SCALE GENOMIC DNA]</scope>
    <source>
        <strain evidence="9">ATCC 18201 / CBS 1600 / BCRC 20928 / JCM 3617 / NBRC 0987 / NRRL Y-1542</strain>
        <strain evidence="7">NRRL Y-1542</strain>
    </source>
</reference>
<proteinExistence type="predicted"/>
<dbReference type="GO" id="GO:0003743">
    <property type="term" value="F:translation initiation factor activity"/>
    <property type="evidence" value="ECO:0007669"/>
    <property type="project" value="UniProtKB-KW"/>
</dbReference>
<evidence type="ECO:0000256" key="5">
    <source>
        <dbReference type="SAM" id="MobiDB-lite"/>
    </source>
</evidence>
<accession>A0A1E4RYK3</accession>
<dbReference type="Proteomes" id="UP000094389">
    <property type="component" value="Unassembled WGS sequence"/>
</dbReference>
<dbReference type="EMBL" id="KV453935">
    <property type="protein sequence ID" value="ODV72344.1"/>
    <property type="molecule type" value="Genomic_DNA"/>
</dbReference>
<dbReference type="GeneID" id="30991963"/>
<keyword evidence="1" id="KW-0963">Cytoplasm</keyword>
<evidence type="ECO:0000313" key="7">
    <source>
        <dbReference type="EMBL" id="ODV72344.1"/>
    </source>
</evidence>
<evidence type="ECO:0000256" key="1">
    <source>
        <dbReference type="ARBA" id="ARBA00022490"/>
    </source>
</evidence>
<keyword evidence="4" id="KW-0648">Protein biosynthesis</keyword>
<evidence type="ECO:0000256" key="4">
    <source>
        <dbReference type="ARBA" id="ARBA00022917"/>
    </source>
</evidence>
<dbReference type="EMBL" id="CDQK01000002">
    <property type="protein sequence ID" value="CEP21990.1"/>
    <property type="molecule type" value="Genomic_DNA"/>
</dbReference>
<feature type="region of interest" description="Disordered" evidence="5">
    <location>
        <begin position="107"/>
        <end position="170"/>
    </location>
</feature>
<dbReference type="OMA" id="CKHNGVI"/>